<dbReference type="EMBL" id="JACGWN010000010">
    <property type="protein sequence ID" value="KAL0427331.1"/>
    <property type="molecule type" value="Genomic_DNA"/>
</dbReference>
<reference evidence="2" key="1">
    <citation type="submission" date="2020-06" db="EMBL/GenBank/DDBJ databases">
        <authorList>
            <person name="Li T."/>
            <person name="Hu X."/>
            <person name="Zhang T."/>
            <person name="Song X."/>
            <person name="Zhang H."/>
            <person name="Dai N."/>
            <person name="Sheng W."/>
            <person name="Hou X."/>
            <person name="Wei L."/>
        </authorList>
    </citation>
    <scope>NUCLEOTIDE SEQUENCE</scope>
    <source>
        <strain evidence="2">KEN1</strain>
        <tissue evidence="2">Leaf</tissue>
    </source>
</reference>
<proteinExistence type="predicted"/>
<organism evidence="2">
    <name type="scientific">Sesamum latifolium</name>
    <dbReference type="NCBI Taxonomy" id="2727402"/>
    <lineage>
        <taxon>Eukaryota</taxon>
        <taxon>Viridiplantae</taxon>
        <taxon>Streptophyta</taxon>
        <taxon>Embryophyta</taxon>
        <taxon>Tracheophyta</taxon>
        <taxon>Spermatophyta</taxon>
        <taxon>Magnoliopsida</taxon>
        <taxon>eudicotyledons</taxon>
        <taxon>Gunneridae</taxon>
        <taxon>Pentapetalae</taxon>
        <taxon>asterids</taxon>
        <taxon>lamiids</taxon>
        <taxon>Lamiales</taxon>
        <taxon>Pedaliaceae</taxon>
        <taxon>Sesamum</taxon>
    </lineage>
</organism>
<protein>
    <submittedName>
        <fullName evidence="2">Uncharacterized protein</fullName>
    </submittedName>
</protein>
<evidence type="ECO:0000256" key="1">
    <source>
        <dbReference type="SAM" id="Coils"/>
    </source>
</evidence>
<dbReference type="AlphaFoldDB" id="A0AAW2VI00"/>
<comment type="caution">
    <text evidence="2">The sequence shown here is derived from an EMBL/GenBank/DDBJ whole genome shotgun (WGS) entry which is preliminary data.</text>
</comment>
<evidence type="ECO:0000313" key="2">
    <source>
        <dbReference type="EMBL" id="KAL0427331.1"/>
    </source>
</evidence>
<reference evidence="2" key="2">
    <citation type="journal article" date="2024" name="Plant">
        <title>Genomic evolution and insights into agronomic trait innovations of Sesamum species.</title>
        <authorList>
            <person name="Miao H."/>
            <person name="Wang L."/>
            <person name="Qu L."/>
            <person name="Liu H."/>
            <person name="Sun Y."/>
            <person name="Le M."/>
            <person name="Wang Q."/>
            <person name="Wei S."/>
            <person name="Zheng Y."/>
            <person name="Lin W."/>
            <person name="Duan Y."/>
            <person name="Cao H."/>
            <person name="Xiong S."/>
            <person name="Wang X."/>
            <person name="Wei L."/>
            <person name="Li C."/>
            <person name="Ma Q."/>
            <person name="Ju M."/>
            <person name="Zhao R."/>
            <person name="Li G."/>
            <person name="Mu C."/>
            <person name="Tian Q."/>
            <person name="Mei H."/>
            <person name="Zhang T."/>
            <person name="Gao T."/>
            <person name="Zhang H."/>
        </authorList>
    </citation>
    <scope>NUCLEOTIDE SEQUENCE</scope>
    <source>
        <strain evidence="2">KEN1</strain>
    </source>
</reference>
<accession>A0AAW2VI00</accession>
<feature type="coiled-coil region" evidence="1">
    <location>
        <begin position="83"/>
        <end position="113"/>
    </location>
</feature>
<gene>
    <name evidence="2" type="ORF">Slati_2907900</name>
</gene>
<sequence>MDENHRQYGFSSYWGVNSVRGFPSYDSYSKSYSSGWQGHFNYWDQEEQLRYQPHPSPTQAAPQTPNSVMSLEDIVKSFALTTLQFQQDTKAGLQEARENLQETRTCLHLLENQISQLAMAIYKIAILAFQKLSSQIDTHPIENASAMTSQSGKELHMIEQTPMEAKEDEKILEDTVAQNKKVKPDLIRVHSSNICALPFSYRMPK</sequence>
<name>A0AAW2VI00_9LAMI</name>
<keyword evidence="1" id="KW-0175">Coiled coil</keyword>